<proteinExistence type="predicted"/>
<dbReference type="Proteomes" id="UP000308600">
    <property type="component" value="Unassembled WGS sequence"/>
</dbReference>
<protein>
    <submittedName>
        <fullName evidence="1">Uncharacterized protein</fullName>
    </submittedName>
</protein>
<name>A0ACD3AMQ4_9AGAR</name>
<accession>A0ACD3AMQ4</accession>
<gene>
    <name evidence="1" type="ORF">BDN72DRAFT_111788</name>
</gene>
<evidence type="ECO:0000313" key="1">
    <source>
        <dbReference type="EMBL" id="TFK67203.1"/>
    </source>
</evidence>
<dbReference type="EMBL" id="ML208382">
    <property type="protein sequence ID" value="TFK67203.1"/>
    <property type="molecule type" value="Genomic_DNA"/>
</dbReference>
<reference evidence="1 2" key="1">
    <citation type="journal article" date="2019" name="Nat. Ecol. Evol.">
        <title>Megaphylogeny resolves global patterns of mushroom evolution.</title>
        <authorList>
            <person name="Varga T."/>
            <person name="Krizsan K."/>
            <person name="Foldi C."/>
            <person name="Dima B."/>
            <person name="Sanchez-Garcia M."/>
            <person name="Sanchez-Ramirez S."/>
            <person name="Szollosi G.J."/>
            <person name="Szarkandi J.G."/>
            <person name="Papp V."/>
            <person name="Albert L."/>
            <person name="Andreopoulos W."/>
            <person name="Angelini C."/>
            <person name="Antonin V."/>
            <person name="Barry K.W."/>
            <person name="Bougher N.L."/>
            <person name="Buchanan P."/>
            <person name="Buyck B."/>
            <person name="Bense V."/>
            <person name="Catcheside P."/>
            <person name="Chovatia M."/>
            <person name="Cooper J."/>
            <person name="Damon W."/>
            <person name="Desjardin D."/>
            <person name="Finy P."/>
            <person name="Geml J."/>
            <person name="Haridas S."/>
            <person name="Hughes K."/>
            <person name="Justo A."/>
            <person name="Karasinski D."/>
            <person name="Kautmanova I."/>
            <person name="Kiss B."/>
            <person name="Kocsube S."/>
            <person name="Kotiranta H."/>
            <person name="LaButti K.M."/>
            <person name="Lechner B.E."/>
            <person name="Liimatainen K."/>
            <person name="Lipzen A."/>
            <person name="Lukacs Z."/>
            <person name="Mihaltcheva S."/>
            <person name="Morgado L.N."/>
            <person name="Niskanen T."/>
            <person name="Noordeloos M.E."/>
            <person name="Ohm R.A."/>
            <person name="Ortiz-Santana B."/>
            <person name="Ovrebo C."/>
            <person name="Racz N."/>
            <person name="Riley R."/>
            <person name="Savchenko A."/>
            <person name="Shiryaev A."/>
            <person name="Soop K."/>
            <person name="Spirin V."/>
            <person name="Szebenyi C."/>
            <person name="Tomsovsky M."/>
            <person name="Tulloss R.E."/>
            <person name="Uehling J."/>
            <person name="Grigoriev I.V."/>
            <person name="Vagvolgyi C."/>
            <person name="Papp T."/>
            <person name="Martin F.M."/>
            <person name="Miettinen O."/>
            <person name="Hibbett D.S."/>
            <person name="Nagy L.G."/>
        </authorList>
    </citation>
    <scope>NUCLEOTIDE SEQUENCE [LARGE SCALE GENOMIC DNA]</scope>
    <source>
        <strain evidence="1 2">NL-1719</strain>
    </source>
</reference>
<keyword evidence="2" id="KW-1185">Reference proteome</keyword>
<organism evidence="1 2">
    <name type="scientific">Pluteus cervinus</name>
    <dbReference type="NCBI Taxonomy" id="181527"/>
    <lineage>
        <taxon>Eukaryota</taxon>
        <taxon>Fungi</taxon>
        <taxon>Dikarya</taxon>
        <taxon>Basidiomycota</taxon>
        <taxon>Agaricomycotina</taxon>
        <taxon>Agaricomycetes</taxon>
        <taxon>Agaricomycetidae</taxon>
        <taxon>Agaricales</taxon>
        <taxon>Pluteineae</taxon>
        <taxon>Pluteaceae</taxon>
        <taxon>Pluteus</taxon>
    </lineage>
</organism>
<sequence>MFKRLCLLMVAFACVEANFTLKTIPDPLRTVDIVESEIGVYPGGVNKDGATTYVHEYLVGTAIGRATPQTRRDTFVEDATHYAQSDAVSTTGVLETPQYVITECSWDSEEAEVGECKVEVKYFVQGTSGPPLPITSMLSVWSGTILPWSTVVPSGTSSVQPTKDPFAHNSARRVRVDVVKVWAGALLSCSLGYLSF</sequence>
<evidence type="ECO:0000313" key="2">
    <source>
        <dbReference type="Proteomes" id="UP000308600"/>
    </source>
</evidence>